<dbReference type="Proteomes" id="UP000297245">
    <property type="component" value="Unassembled WGS sequence"/>
</dbReference>
<accession>A0A4S8KJL8</accession>
<keyword evidence="3" id="KW-1185">Reference proteome</keyword>
<keyword evidence="1" id="KW-0732">Signal</keyword>
<sequence>MTDLHKVCFPCIVLFCFFFSSLHQHKPFSVIRRCVFLFFLKTYLHGHRSQDVPHSRFALRPTSWLVNSNSRTLRLLWPQLSL</sequence>
<evidence type="ECO:0008006" key="4">
    <source>
        <dbReference type="Google" id="ProtNLM"/>
    </source>
</evidence>
<protein>
    <recommendedName>
        <fullName evidence="4">Secreted protein</fullName>
    </recommendedName>
</protein>
<gene>
    <name evidence="2" type="ORF">K435DRAFT_974743</name>
</gene>
<dbReference type="AlphaFoldDB" id="A0A4S8KJL8"/>
<proteinExistence type="predicted"/>
<name>A0A4S8KJL8_DENBC</name>
<feature type="signal peptide" evidence="1">
    <location>
        <begin position="1"/>
        <end position="24"/>
    </location>
</feature>
<dbReference type="EMBL" id="ML181761">
    <property type="protein sequence ID" value="THU75639.1"/>
    <property type="molecule type" value="Genomic_DNA"/>
</dbReference>
<feature type="chain" id="PRO_5020388309" description="Secreted protein" evidence="1">
    <location>
        <begin position="25"/>
        <end position="82"/>
    </location>
</feature>
<evidence type="ECO:0000256" key="1">
    <source>
        <dbReference type="SAM" id="SignalP"/>
    </source>
</evidence>
<organism evidence="2 3">
    <name type="scientific">Dendrothele bispora (strain CBS 962.96)</name>
    <dbReference type="NCBI Taxonomy" id="1314807"/>
    <lineage>
        <taxon>Eukaryota</taxon>
        <taxon>Fungi</taxon>
        <taxon>Dikarya</taxon>
        <taxon>Basidiomycota</taxon>
        <taxon>Agaricomycotina</taxon>
        <taxon>Agaricomycetes</taxon>
        <taxon>Agaricomycetidae</taxon>
        <taxon>Agaricales</taxon>
        <taxon>Agaricales incertae sedis</taxon>
        <taxon>Dendrothele</taxon>
    </lineage>
</organism>
<evidence type="ECO:0000313" key="2">
    <source>
        <dbReference type="EMBL" id="THU75639.1"/>
    </source>
</evidence>
<evidence type="ECO:0000313" key="3">
    <source>
        <dbReference type="Proteomes" id="UP000297245"/>
    </source>
</evidence>
<reference evidence="2 3" key="1">
    <citation type="journal article" date="2019" name="Nat. Ecol. Evol.">
        <title>Megaphylogeny resolves global patterns of mushroom evolution.</title>
        <authorList>
            <person name="Varga T."/>
            <person name="Krizsan K."/>
            <person name="Foldi C."/>
            <person name="Dima B."/>
            <person name="Sanchez-Garcia M."/>
            <person name="Sanchez-Ramirez S."/>
            <person name="Szollosi G.J."/>
            <person name="Szarkandi J.G."/>
            <person name="Papp V."/>
            <person name="Albert L."/>
            <person name="Andreopoulos W."/>
            <person name="Angelini C."/>
            <person name="Antonin V."/>
            <person name="Barry K.W."/>
            <person name="Bougher N.L."/>
            <person name="Buchanan P."/>
            <person name="Buyck B."/>
            <person name="Bense V."/>
            <person name="Catcheside P."/>
            <person name="Chovatia M."/>
            <person name="Cooper J."/>
            <person name="Damon W."/>
            <person name="Desjardin D."/>
            <person name="Finy P."/>
            <person name="Geml J."/>
            <person name="Haridas S."/>
            <person name="Hughes K."/>
            <person name="Justo A."/>
            <person name="Karasinski D."/>
            <person name="Kautmanova I."/>
            <person name="Kiss B."/>
            <person name="Kocsube S."/>
            <person name="Kotiranta H."/>
            <person name="LaButti K.M."/>
            <person name="Lechner B.E."/>
            <person name="Liimatainen K."/>
            <person name="Lipzen A."/>
            <person name="Lukacs Z."/>
            <person name="Mihaltcheva S."/>
            <person name="Morgado L.N."/>
            <person name="Niskanen T."/>
            <person name="Noordeloos M.E."/>
            <person name="Ohm R.A."/>
            <person name="Ortiz-Santana B."/>
            <person name="Ovrebo C."/>
            <person name="Racz N."/>
            <person name="Riley R."/>
            <person name="Savchenko A."/>
            <person name="Shiryaev A."/>
            <person name="Soop K."/>
            <person name="Spirin V."/>
            <person name="Szebenyi C."/>
            <person name="Tomsovsky M."/>
            <person name="Tulloss R.E."/>
            <person name="Uehling J."/>
            <person name="Grigoriev I.V."/>
            <person name="Vagvolgyi C."/>
            <person name="Papp T."/>
            <person name="Martin F.M."/>
            <person name="Miettinen O."/>
            <person name="Hibbett D.S."/>
            <person name="Nagy L.G."/>
        </authorList>
    </citation>
    <scope>NUCLEOTIDE SEQUENCE [LARGE SCALE GENOMIC DNA]</scope>
    <source>
        <strain evidence="2 3">CBS 962.96</strain>
    </source>
</reference>